<protein>
    <submittedName>
        <fullName evidence="1">Uncharacterized protein</fullName>
    </submittedName>
</protein>
<sequence>MFWSYFGHVWRYKIKFHKLIWARKYLKRLRKKKKKILSPFPQIGSSDPLGLLRSFLSSSRLSIFHLIILNIFFRGCI</sequence>
<gene>
    <name evidence="1" type="ORF">RhiirC2_63533</name>
</gene>
<dbReference type="EMBL" id="LLXL01001246">
    <property type="protein sequence ID" value="PKK65530.1"/>
    <property type="molecule type" value="Genomic_DNA"/>
</dbReference>
<evidence type="ECO:0000313" key="1">
    <source>
        <dbReference type="EMBL" id="PKK65530.1"/>
    </source>
</evidence>
<proteinExistence type="predicted"/>
<name>A0A2N1MVB5_9GLOM</name>
<reference evidence="1 2" key="1">
    <citation type="submission" date="2016-04" db="EMBL/GenBank/DDBJ databases">
        <title>Genome analyses suggest a sexual origin of heterokaryosis in a supposedly ancient asexual fungus.</title>
        <authorList>
            <person name="Ropars J."/>
            <person name="Sedzielewska K."/>
            <person name="Noel J."/>
            <person name="Charron P."/>
            <person name="Farinelli L."/>
            <person name="Marton T."/>
            <person name="Kruger M."/>
            <person name="Pelin A."/>
            <person name="Brachmann A."/>
            <person name="Corradi N."/>
        </authorList>
    </citation>
    <scope>NUCLEOTIDE SEQUENCE [LARGE SCALE GENOMIC DNA]</scope>
    <source>
        <strain evidence="1 2">C2</strain>
    </source>
</reference>
<comment type="caution">
    <text evidence="1">The sequence shown here is derived from an EMBL/GenBank/DDBJ whole genome shotgun (WGS) entry which is preliminary data.</text>
</comment>
<reference evidence="1 2" key="2">
    <citation type="submission" date="2017-10" db="EMBL/GenBank/DDBJ databases">
        <title>Extensive intraspecific genome diversity in a model arbuscular mycorrhizal fungus.</title>
        <authorList>
            <person name="Chen E.C.H."/>
            <person name="Morin E."/>
            <person name="Baudet D."/>
            <person name="Noel J."/>
            <person name="Ndikumana S."/>
            <person name="Charron P."/>
            <person name="St-Onge C."/>
            <person name="Giorgi J."/>
            <person name="Grigoriev I.V."/>
            <person name="Roux C."/>
            <person name="Martin F.M."/>
            <person name="Corradi N."/>
        </authorList>
    </citation>
    <scope>NUCLEOTIDE SEQUENCE [LARGE SCALE GENOMIC DNA]</scope>
    <source>
        <strain evidence="1 2">C2</strain>
    </source>
</reference>
<dbReference type="Proteomes" id="UP000233469">
    <property type="component" value="Unassembled WGS sequence"/>
</dbReference>
<dbReference type="AlphaFoldDB" id="A0A2N1MVB5"/>
<evidence type="ECO:0000313" key="2">
    <source>
        <dbReference type="Proteomes" id="UP000233469"/>
    </source>
</evidence>
<accession>A0A2N1MVB5</accession>
<organism evidence="1 2">
    <name type="scientific">Rhizophagus irregularis</name>
    <dbReference type="NCBI Taxonomy" id="588596"/>
    <lineage>
        <taxon>Eukaryota</taxon>
        <taxon>Fungi</taxon>
        <taxon>Fungi incertae sedis</taxon>
        <taxon>Mucoromycota</taxon>
        <taxon>Glomeromycotina</taxon>
        <taxon>Glomeromycetes</taxon>
        <taxon>Glomerales</taxon>
        <taxon>Glomeraceae</taxon>
        <taxon>Rhizophagus</taxon>
    </lineage>
</organism>